<organism evidence="1 2">
    <name type="scientific">Hypoxylon rubiginosum</name>
    <dbReference type="NCBI Taxonomy" id="110542"/>
    <lineage>
        <taxon>Eukaryota</taxon>
        <taxon>Fungi</taxon>
        <taxon>Dikarya</taxon>
        <taxon>Ascomycota</taxon>
        <taxon>Pezizomycotina</taxon>
        <taxon>Sordariomycetes</taxon>
        <taxon>Xylariomycetidae</taxon>
        <taxon>Xylariales</taxon>
        <taxon>Hypoxylaceae</taxon>
        <taxon>Hypoxylon</taxon>
    </lineage>
</organism>
<keyword evidence="1" id="KW-0808">Transferase</keyword>
<proteinExistence type="predicted"/>
<sequence length="583" mass="64107">MAKISAATPYRILLSRPPTSHLTRRLASASARHSFSTSPRRLQPSNVGNVGLAEKDTIIGDQAPEPLTIEGIKARRAKAGKLVAPTASYSDSDMFKSPQSYDKPKARRWDHLLSQESLSREPCVLKQAAKYLKKPGLISLGGGLPSASNFPIDSLSMRVPTPPHFAEAEVASTGQDVRIGKYDVRDGRNGGVYDLAIALNYGQSVGAAQLLRWVTEHTELVHGPPPYADWRCALTVGSTGALEQALRMLCDRARGDAVLTEEYTFSTALETAAPLGVRVFGVPTDGEGLRADGLDEVLATWDEKERGGARRPRVLYTVPSGQNPTGATQGAQRRRDIYEVCSRHDVFILEDEPYYFLQMQPYGGGGASNVVPPPETPEAFLRSLIPSLLSMDTDGRVLRMDSFSKVVVPGSRLGWITASEQVVERYIRHAEVASQGPSGISQVLLYKLVDEAWGHEGYLRWLMHLRLEYTRRRDAILAACERYLPRDLVSWVPPAAGMFLWLQVDHTQHPQASAKSILEIEDDIFASCIDKGVLAIRGSWFRAEQDVAPSGLFFRTTFAAASEDDMARAIERFGAAVRESFGR</sequence>
<gene>
    <name evidence="1" type="ORF">F4820DRAFT_103858</name>
</gene>
<name>A0ACB9ZB93_9PEZI</name>
<evidence type="ECO:0000313" key="1">
    <source>
        <dbReference type="EMBL" id="KAI4868714.1"/>
    </source>
</evidence>
<dbReference type="Proteomes" id="UP001497700">
    <property type="component" value="Unassembled WGS sequence"/>
</dbReference>
<reference evidence="1 2" key="1">
    <citation type="journal article" date="2022" name="New Phytol.">
        <title>Ecological generalism drives hyperdiversity of secondary metabolite gene clusters in xylarialean endophytes.</title>
        <authorList>
            <person name="Franco M.E.E."/>
            <person name="Wisecaver J.H."/>
            <person name="Arnold A.E."/>
            <person name="Ju Y.M."/>
            <person name="Slot J.C."/>
            <person name="Ahrendt S."/>
            <person name="Moore L.P."/>
            <person name="Eastman K.E."/>
            <person name="Scott K."/>
            <person name="Konkel Z."/>
            <person name="Mondo S.J."/>
            <person name="Kuo A."/>
            <person name="Hayes R.D."/>
            <person name="Haridas S."/>
            <person name="Andreopoulos B."/>
            <person name="Riley R."/>
            <person name="LaButti K."/>
            <person name="Pangilinan J."/>
            <person name="Lipzen A."/>
            <person name="Amirebrahimi M."/>
            <person name="Yan J."/>
            <person name="Adam C."/>
            <person name="Keymanesh K."/>
            <person name="Ng V."/>
            <person name="Louie K."/>
            <person name="Northen T."/>
            <person name="Drula E."/>
            <person name="Henrissat B."/>
            <person name="Hsieh H.M."/>
            <person name="Youens-Clark K."/>
            <person name="Lutzoni F."/>
            <person name="Miadlikowska J."/>
            <person name="Eastwood D.C."/>
            <person name="Hamelin R.C."/>
            <person name="Grigoriev I.V."/>
            <person name="U'Ren J.M."/>
        </authorList>
    </citation>
    <scope>NUCLEOTIDE SEQUENCE [LARGE SCALE GENOMIC DNA]</scope>
    <source>
        <strain evidence="1 2">CBS 119005</strain>
    </source>
</reference>
<accession>A0ACB9ZB93</accession>
<comment type="caution">
    <text evidence="1">The sequence shown here is derived from an EMBL/GenBank/DDBJ whole genome shotgun (WGS) entry which is preliminary data.</text>
</comment>
<keyword evidence="2" id="KW-1185">Reference proteome</keyword>
<evidence type="ECO:0000313" key="2">
    <source>
        <dbReference type="Proteomes" id="UP001497700"/>
    </source>
</evidence>
<protein>
    <submittedName>
        <fullName evidence="1">PLP-dependent transferase</fullName>
    </submittedName>
</protein>
<dbReference type="EMBL" id="MU393436">
    <property type="protein sequence ID" value="KAI4868714.1"/>
    <property type="molecule type" value="Genomic_DNA"/>
</dbReference>